<dbReference type="AlphaFoldDB" id="A0A937CNH3"/>
<dbReference type="Proteomes" id="UP000633219">
    <property type="component" value="Unassembled WGS sequence"/>
</dbReference>
<dbReference type="PANTHER" id="PTHR33337:SF40">
    <property type="entry name" value="CENP-V_GFA DOMAIN-CONTAINING PROTEIN-RELATED"/>
    <property type="match status" value="1"/>
</dbReference>
<evidence type="ECO:0000256" key="5">
    <source>
        <dbReference type="SAM" id="MobiDB-lite"/>
    </source>
</evidence>
<dbReference type="InterPro" id="IPR006913">
    <property type="entry name" value="CENP-V/GFA"/>
</dbReference>
<dbReference type="Pfam" id="PF04828">
    <property type="entry name" value="GFA"/>
    <property type="match status" value="1"/>
</dbReference>
<organism evidence="7 8">
    <name type="scientific">Rhizobium setariae</name>
    <dbReference type="NCBI Taxonomy" id="2801340"/>
    <lineage>
        <taxon>Bacteria</taxon>
        <taxon>Pseudomonadati</taxon>
        <taxon>Pseudomonadota</taxon>
        <taxon>Alphaproteobacteria</taxon>
        <taxon>Hyphomicrobiales</taxon>
        <taxon>Rhizobiaceae</taxon>
        <taxon>Rhizobium/Agrobacterium group</taxon>
        <taxon>Rhizobium</taxon>
    </lineage>
</organism>
<name>A0A937CNH3_9HYPH</name>
<comment type="caution">
    <text evidence="7">The sequence shown here is derived from an EMBL/GenBank/DDBJ whole genome shotgun (WGS) entry which is preliminary data.</text>
</comment>
<evidence type="ECO:0000256" key="2">
    <source>
        <dbReference type="ARBA" id="ARBA00022723"/>
    </source>
</evidence>
<keyword evidence="2" id="KW-0479">Metal-binding</keyword>
<keyword evidence="4" id="KW-0456">Lyase</keyword>
<feature type="region of interest" description="Disordered" evidence="5">
    <location>
        <begin position="145"/>
        <end position="165"/>
    </location>
</feature>
<reference evidence="7" key="1">
    <citation type="submission" date="2021-01" db="EMBL/GenBank/DDBJ databases">
        <title>Rhizobium sp. strain KVB221 16S ribosomal RNA gene Genome sequencing and assembly.</title>
        <authorList>
            <person name="Kang M."/>
        </authorList>
    </citation>
    <scope>NUCLEOTIDE SEQUENCE</scope>
    <source>
        <strain evidence="7">KVB221</strain>
    </source>
</reference>
<evidence type="ECO:0000259" key="6">
    <source>
        <dbReference type="PROSITE" id="PS51891"/>
    </source>
</evidence>
<evidence type="ECO:0000256" key="4">
    <source>
        <dbReference type="ARBA" id="ARBA00023239"/>
    </source>
</evidence>
<dbReference type="InterPro" id="IPR011057">
    <property type="entry name" value="Mss4-like_sf"/>
</dbReference>
<dbReference type="SUPFAM" id="SSF51316">
    <property type="entry name" value="Mss4-like"/>
    <property type="match status" value="1"/>
</dbReference>
<dbReference type="Gene3D" id="3.90.1590.10">
    <property type="entry name" value="glutathione-dependent formaldehyde- activating enzyme (gfa)"/>
    <property type="match status" value="1"/>
</dbReference>
<dbReference type="PANTHER" id="PTHR33337">
    <property type="entry name" value="GFA DOMAIN-CONTAINING PROTEIN"/>
    <property type="match status" value="1"/>
</dbReference>
<dbReference type="EMBL" id="JAEQNC010000002">
    <property type="protein sequence ID" value="MBL0371183.1"/>
    <property type="molecule type" value="Genomic_DNA"/>
</dbReference>
<dbReference type="GO" id="GO:0046872">
    <property type="term" value="F:metal ion binding"/>
    <property type="evidence" value="ECO:0007669"/>
    <property type="project" value="UniProtKB-KW"/>
</dbReference>
<proteinExistence type="inferred from homology"/>
<dbReference type="PROSITE" id="PS51891">
    <property type="entry name" value="CENP_V_GFA"/>
    <property type="match status" value="1"/>
</dbReference>
<feature type="domain" description="CENP-V/GFA" evidence="6">
    <location>
        <begin position="6"/>
        <end position="109"/>
    </location>
</feature>
<evidence type="ECO:0000256" key="3">
    <source>
        <dbReference type="ARBA" id="ARBA00022833"/>
    </source>
</evidence>
<sequence>MTTATFSGGCQCGAVRYRAERIPSNAHICHCRMCQKAAGNYFMPLGSVNELQLTITRGAPTWFKSSEVVERGFCAKCGTPLFYKTIGSKTTEIVLGALDRPDLVKPAWQSDIYAHMPWFDELPNLRAPESGDATEEEHSRYQAIRVTNHQHPDHDTQAWPPEKTT</sequence>
<keyword evidence="3" id="KW-0862">Zinc</keyword>
<evidence type="ECO:0000313" key="7">
    <source>
        <dbReference type="EMBL" id="MBL0371183.1"/>
    </source>
</evidence>
<dbReference type="GO" id="GO:0016846">
    <property type="term" value="F:carbon-sulfur lyase activity"/>
    <property type="evidence" value="ECO:0007669"/>
    <property type="project" value="InterPro"/>
</dbReference>
<accession>A0A937CNH3</accession>
<evidence type="ECO:0000256" key="1">
    <source>
        <dbReference type="ARBA" id="ARBA00005495"/>
    </source>
</evidence>
<gene>
    <name evidence="7" type="ORF">JJB09_04005</name>
</gene>
<keyword evidence="8" id="KW-1185">Reference proteome</keyword>
<evidence type="ECO:0000313" key="8">
    <source>
        <dbReference type="Proteomes" id="UP000633219"/>
    </source>
</evidence>
<comment type="similarity">
    <text evidence="1">Belongs to the Gfa family.</text>
</comment>
<dbReference type="RefSeq" id="WP_201653457.1">
    <property type="nucleotide sequence ID" value="NZ_JAEQNC010000002.1"/>
</dbReference>
<protein>
    <submittedName>
        <fullName evidence="7">GFA family protein</fullName>
    </submittedName>
</protein>